<dbReference type="InterPro" id="IPR045864">
    <property type="entry name" value="aa-tRNA-synth_II/BPL/LPL"/>
</dbReference>
<evidence type="ECO:0000256" key="3">
    <source>
        <dbReference type="ARBA" id="ARBA00022840"/>
    </source>
</evidence>
<dbReference type="EC" id="6.3.4.15" evidence="5"/>
<keyword evidence="8" id="KW-1185">Reference proteome</keyword>
<dbReference type="RefSeq" id="WP_186488795.1">
    <property type="nucleotide sequence ID" value="NZ_JACOGI010000005.1"/>
</dbReference>
<dbReference type="PANTHER" id="PTHR12835">
    <property type="entry name" value="BIOTIN PROTEIN LIGASE"/>
    <property type="match status" value="1"/>
</dbReference>
<dbReference type="NCBIfam" id="TIGR00121">
    <property type="entry name" value="birA_ligase"/>
    <property type="match status" value="1"/>
</dbReference>
<reference evidence="7" key="1">
    <citation type="submission" date="2020-08" db="EMBL/GenBank/DDBJ databases">
        <authorList>
            <person name="Liu C."/>
            <person name="Sun Q."/>
        </authorList>
    </citation>
    <scope>NUCLEOTIDE SEQUENCE</scope>
    <source>
        <strain evidence="7">NSJ-65</strain>
    </source>
</reference>
<dbReference type="EMBL" id="JACOGI010000005">
    <property type="protein sequence ID" value="MBC3517373.1"/>
    <property type="molecule type" value="Genomic_DNA"/>
</dbReference>
<dbReference type="GO" id="GO:0005524">
    <property type="term" value="F:ATP binding"/>
    <property type="evidence" value="ECO:0007669"/>
    <property type="project" value="UniProtKB-KW"/>
</dbReference>
<evidence type="ECO:0000313" key="8">
    <source>
        <dbReference type="Proteomes" id="UP000597668"/>
    </source>
</evidence>
<dbReference type="CDD" id="cd16442">
    <property type="entry name" value="BPL"/>
    <property type="match status" value="1"/>
</dbReference>
<sequence length="249" mass="26501">MQVLDPNIQQFAQLDSTNTYLKKNAFSLPGGHCVLAHSQTAGRGRQGKIWQDAPGDTLSLSFLLRPVELATVSFLPLLCGLATGAAIQALCGADWRIKWPNDLLVGDKKVCGILCEGIAGPESAAVCGIGVNLGQKAEYFASRQLPYATSLLVESGKKLVPLTLAQQIVAQADALLVTAPTQGVEPLLGQYRRRCTTLGRQVRVLTDAGQQTGRAVDIMADGSLLVEIGGRRQIIRSGEASVRGLYGYV</sequence>
<gene>
    <name evidence="7" type="ORF">H8K20_13375</name>
</gene>
<proteinExistence type="predicted"/>
<dbReference type="InterPro" id="IPR004408">
    <property type="entry name" value="Biotin_CoA_COase_ligase"/>
</dbReference>
<dbReference type="InterPro" id="IPR004143">
    <property type="entry name" value="BPL_LPL_catalytic"/>
</dbReference>
<accession>A0A8J6IRT2</accession>
<dbReference type="Gene3D" id="2.30.30.100">
    <property type="match status" value="1"/>
</dbReference>
<dbReference type="GO" id="GO:0009249">
    <property type="term" value="P:protein lipoylation"/>
    <property type="evidence" value="ECO:0007669"/>
    <property type="project" value="UniProtKB-ARBA"/>
</dbReference>
<dbReference type="Pfam" id="PF02237">
    <property type="entry name" value="BPL_C"/>
    <property type="match status" value="1"/>
</dbReference>
<dbReference type="Pfam" id="PF03099">
    <property type="entry name" value="BPL_LplA_LipB"/>
    <property type="match status" value="1"/>
</dbReference>
<evidence type="ECO:0000256" key="1">
    <source>
        <dbReference type="ARBA" id="ARBA00022598"/>
    </source>
</evidence>
<keyword evidence="4" id="KW-0092">Biotin</keyword>
<dbReference type="GO" id="GO:0005737">
    <property type="term" value="C:cytoplasm"/>
    <property type="evidence" value="ECO:0007669"/>
    <property type="project" value="TreeGrafter"/>
</dbReference>
<protein>
    <recommendedName>
        <fullName evidence="5">biotin--[biotin carboxyl-carrier protein] ligase</fullName>
        <ecNumber evidence="5">6.3.4.15</ecNumber>
    </recommendedName>
</protein>
<keyword evidence="1 7" id="KW-0436">Ligase</keyword>
<dbReference type="GO" id="GO:0016740">
    <property type="term" value="F:transferase activity"/>
    <property type="evidence" value="ECO:0007669"/>
    <property type="project" value="UniProtKB-ARBA"/>
</dbReference>
<dbReference type="PROSITE" id="PS51733">
    <property type="entry name" value="BPL_LPL_CATALYTIC"/>
    <property type="match status" value="1"/>
</dbReference>
<organism evidence="7 8">
    <name type="scientific">Neobittarella massiliensis</name>
    <name type="common">ex Bilen et al. 2018</name>
    <dbReference type="NCBI Taxonomy" id="2041842"/>
    <lineage>
        <taxon>Bacteria</taxon>
        <taxon>Bacillati</taxon>
        <taxon>Bacillota</taxon>
        <taxon>Clostridia</taxon>
        <taxon>Eubacteriales</taxon>
        <taxon>Oscillospiraceae</taxon>
        <taxon>Neobittarella (ex Bilen et al. 2018)</taxon>
    </lineage>
</organism>
<dbReference type="Proteomes" id="UP000597668">
    <property type="component" value="Unassembled WGS sequence"/>
</dbReference>
<dbReference type="Gene3D" id="3.30.930.10">
    <property type="entry name" value="Bira Bifunctional Protein, Domain 2"/>
    <property type="match status" value="1"/>
</dbReference>
<dbReference type="GO" id="GO:0004077">
    <property type="term" value="F:biotin--[biotin carboxyl-carrier protein] ligase activity"/>
    <property type="evidence" value="ECO:0007669"/>
    <property type="project" value="UniProtKB-EC"/>
</dbReference>
<evidence type="ECO:0000313" key="7">
    <source>
        <dbReference type="EMBL" id="MBC3517373.1"/>
    </source>
</evidence>
<keyword evidence="3" id="KW-0067">ATP-binding</keyword>
<evidence type="ECO:0000256" key="5">
    <source>
        <dbReference type="ARBA" id="ARBA00024227"/>
    </source>
</evidence>
<feature type="domain" description="BPL/LPL catalytic" evidence="6">
    <location>
        <begin position="1"/>
        <end position="180"/>
    </location>
</feature>
<evidence type="ECO:0000256" key="4">
    <source>
        <dbReference type="ARBA" id="ARBA00023267"/>
    </source>
</evidence>
<dbReference type="SUPFAM" id="SSF50037">
    <property type="entry name" value="C-terminal domain of transcriptional repressors"/>
    <property type="match status" value="1"/>
</dbReference>
<evidence type="ECO:0000256" key="2">
    <source>
        <dbReference type="ARBA" id="ARBA00022741"/>
    </source>
</evidence>
<dbReference type="SUPFAM" id="SSF55681">
    <property type="entry name" value="Class II aaRS and biotin synthetases"/>
    <property type="match status" value="1"/>
</dbReference>
<dbReference type="AlphaFoldDB" id="A0A8J6IRT2"/>
<keyword evidence="2" id="KW-0547">Nucleotide-binding</keyword>
<dbReference type="InterPro" id="IPR008988">
    <property type="entry name" value="Transcriptional_repressor_C"/>
</dbReference>
<dbReference type="PANTHER" id="PTHR12835:SF5">
    <property type="entry name" value="BIOTIN--PROTEIN LIGASE"/>
    <property type="match status" value="1"/>
</dbReference>
<comment type="caution">
    <text evidence="7">The sequence shown here is derived from an EMBL/GenBank/DDBJ whole genome shotgun (WGS) entry which is preliminary data.</text>
</comment>
<name>A0A8J6IRT2_9FIRM</name>
<dbReference type="InterPro" id="IPR003142">
    <property type="entry name" value="BPL_C"/>
</dbReference>
<evidence type="ECO:0000259" key="6">
    <source>
        <dbReference type="PROSITE" id="PS51733"/>
    </source>
</evidence>